<gene>
    <name evidence="2" type="ORF">BLL37_09175</name>
</gene>
<evidence type="ECO:0000313" key="2">
    <source>
        <dbReference type="EMBL" id="ONH47023.1"/>
    </source>
</evidence>
<organism evidence="2 3">
    <name type="scientific">Pseudomonas azotoformans</name>
    <dbReference type="NCBI Taxonomy" id="47878"/>
    <lineage>
        <taxon>Bacteria</taxon>
        <taxon>Pseudomonadati</taxon>
        <taxon>Pseudomonadota</taxon>
        <taxon>Gammaproteobacteria</taxon>
        <taxon>Pseudomonadales</taxon>
        <taxon>Pseudomonadaceae</taxon>
        <taxon>Pseudomonas</taxon>
    </lineage>
</organism>
<dbReference type="AlphaFoldDB" id="A0A1V2JNN5"/>
<keyword evidence="1" id="KW-0472">Membrane</keyword>
<protein>
    <submittedName>
        <fullName evidence="2">Uncharacterized protein</fullName>
    </submittedName>
</protein>
<evidence type="ECO:0000256" key="1">
    <source>
        <dbReference type="SAM" id="Phobius"/>
    </source>
</evidence>
<accession>A0A1V2JNN5</accession>
<dbReference type="EMBL" id="MNPV01000002">
    <property type="protein sequence ID" value="ONH47023.1"/>
    <property type="molecule type" value="Genomic_DNA"/>
</dbReference>
<comment type="caution">
    <text evidence="2">The sequence shown here is derived from an EMBL/GenBank/DDBJ whole genome shotgun (WGS) entry which is preliminary data.</text>
</comment>
<name>A0A1V2JNN5_PSEAZ</name>
<reference evidence="2 3" key="1">
    <citation type="submission" date="2016-10" db="EMBL/GenBank/DDBJ databases">
        <title>Pseudomonas lactis sp. nov. and Pseudomonas paralactis sp. nov., isolated from bovine raw milk.</title>
        <authorList>
            <person name="Von Neubeck M."/>
            <person name="Huptas C."/>
            <person name="Glueck C."/>
            <person name="Krewinkel M."/>
            <person name="Stoeckel M."/>
            <person name="Stressler T."/>
            <person name="Fischer L."/>
            <person name="Hinrichs J."/>
            <person name="Scherer S."/>
            <person name="Wenning M."/>
        </authorList>
    </citation>
    <scope>NUCLEOTIDE SEQUENCE [LARGE SCALE GENOMIC DNA]</scope>
    <source>
        <strain evidence="2 3">DSM 18862</strain>
    </source>
</reference>
<dbReference type="Proteomes" id="UP000188559">
    <property type="component" value="Unassembled WGS sequence"/>
</dbReference>
<evidence type="ECO:0000313" key="3">
    <source>
        <dbReference type="Proteomes" id="UP000188559"/>
    </source>
</evidence>
<keyword evidence="1" id="KW-0812">Transmembrane</keyword>
<keyword evidence="3" id="KW-1185">Reference proteome</keyword>
<feature type="transmembrane region" description="Helical" evidence="1">
    <location>
        <begin position="50"/>
        <end position="68"/>
    </location>
</feature>
<sequence length="75" mass="8156">MAGGLPVEAGTWLFNINQYILHTDFLLYSLCLSELFKVVHSSKPLGMSSVFYLVAVTGDLSGILVGVLKKPLGER</sequence>
<proteinExistence type="predicted"/>
<keyword evidence="1" id="KW-1133">Transmembrane helix</keyword>